<evidence type="ECO:0000256" key="1">
    <source>
        <dbReference type="SAM" id="Coils"/>
    </source>
</evidence>
<accession>A0A9N9SBL7</accession>
<evidence type="ECO:0000313" key="4">
    <source>
        <dbReference type="Proteomes" id="UP001153737"/>
    </source>
</evidence>
<dbReference type="InterPro" id="IPR013083">
    <property type="entry name" value="Znf_RING/FYVE/PHD"/>
</dbReference>
<sequence length="530" mass="60108">MDKYVIKNLKNLKPNYDAGISGGSSSKFDLNDSGSLSDCCSKNKKLKSNHGAAVAGPSTPSSSSSHSMCKSTLFVVTETDSEAEAELQNVSLEVEVEDNGSIFDKSGNEEDHTEDMVESVQPVVQKKNLNIYKHKFQEKWLQIYPWLRFDNNKLLCYPCNKHLGFKIYDIKRHVEAASHKKNCSKLRNTPKITNVLESEAVLKKHQQVKRAELKICAFLHEHNLPFLLADHLPKFIRSICPDSDIAKNINCSRTKATYLTNECINLEQLEYLSNILKKSKFSLLIDETTDISTEKSLAMVIRFYDDYNKKINRTNPGTQCQGQCHDFYHLKCAKLPSGFTDLPADCGIAWYCKQCKSDVGKMSPVLNELVQKIDLIRSDTVALKSQQADVFKSLTFYGEKIDDFNAKMEEFKSVINQVETLKREVSTMKEECSLLKGELETADALYNQICSVSFGKGDSIPKKHQHDIPNEQTKLAGRPSDKNKEDLLEICRWLKENDEPISVQDLLDKIAELLPENIEPYTLFVVCMKN</sequence>
<dbReference type="Proteomes" id="UP001153737">
    <property type="component" value="Chromosome 1"/>
</dbReference>
<keyword evidence="4" id="KW-1185">Reference proteome</keyword>
<keyword evidence="1" id="KW-0175">Coiled coil</keyword>
<dbReference type="EMBL" id="OU896707">
    <property type="protein sequence ID" value="CAG9812973.1"/>
    <property type="molecule type" value="Genomic_DNA"/>
</dbReference>
<feature type="coiled-coil region" evidence="1">
    <location>
        <begin position="401"/>
        <end position="438"/>
    </location>
</feature>
<evidence type="ECO:0000256" key="2">
    <source>
        <dbReference type="SAM" id="MobiDB-lite"/>
    </source>
</evidence>
<dbReference type="PANTHER" id="PTHR37162">
    <property type="entry name" value="HAT FAMILY DIMERISATION DOMAINCONTAINING PROTEIN-RELATED"/>
    <property type="match status" value="1"/>
</dbReference>
<feature type="region of interest" description="Disordered" evidence="2">
    <location>
        <begin position="461"/>
        <end position="480"/>
    </location>
</feature>
<reference evidence="3" key="2">
    <citation type="submission" date="2022-10" db="EMBL/GenBank/DDBJ databases">
        <authorList>
            <consortium name="ENA_rothamsted_submissions"/>
            <consortium name="culmorum"/>
            <person name="King R."/>
        </authorList>
    </citation>
    <scope>NUCLEOTIDE SEQUENCE</scope>
</reference>
<dbReference type="InterPro" id="IPR011011">
    <property type="entry name" value="Znf_FYVE_PHD"/>
</dbReference>
<dbReference type="SUPFAM" id="SSF57903">
    <property type="entry name" value="FYVE/PHD zinc finger"/>
    <property type="match status" value="1"/>
</dbReference>
<name>A0A9N9SBL7_PHACE</name>
<dbReference type="Gene3D" id="3.30.40.10">
    <property type="entry name" value="Zinc/RING finger domain, C3HC4 (zinc finger)"/>
    <property type="match status" value="1"/>
</dbReference>
<dbReference type="PANTHER" id="PTHR37162:SF1">
    <property type="entry name" value="BED-TYPE DOMAIN-CONTAINING PROTEIN"/>
    <property type="match status" value="1"/>
</dbReference>
<gene>
    <name evidence="3" type="ORF">PHAECO_LOCUS556</name>
</gene>
<evidence type="ECO:0000313" key="3">
    <source>
        <dbReference type="EMBL" id="CAG9812973.1"/>
    </source>
</evidence>
<dbReference type="AlphaFoldDB" id="A0A9N9SBL7"/>
<protein>
    <submittedName>
        <fullName evidence="3">Uncharacterized protein</fullName>
    </submittedName>
</protein>
<dbReference type="OrthoDB" id="6772367at2759"/>
<proteinExistence type="predicted"/>
<reference evidence="3" key="1">
    <citation type="submission" date="2022-01" db="EMBL/GenBank/DDBJ databases">
        <authorList>
            <person name="King R."/>
        </authorList>
    </citation>
    <scope>NUCLEOTIDE SEQUENCE</scope>
</reference>
<organism evidence="3 4">
    <name type="scientific">Phaedon cochleariae</name>
    <name type="common">Mustard beetle</name>
    <dbReference type="NCBI Taxonomy" id="80249"/>
    <lineage>
        <taxon>Eukaryota</taxon>
        <taxon>Metazoa</taxon>
        <taxon>Ecdysozoa</taxon>
        <taxon>Arthropoda</taxon>
        <taxon>Hexapoda</taxon>
        <taxon>Insecta</taxon>
        <taxon>Pterygota</taxon>
        <taxon>Neoptera</taxon>
        <taxon>Endopterygota</taxon>
        <taxon>Coleoptera</taxon>
        <taxon>Polyphaga</taxon>
        <taxon>Cucujiformia</taxon>
        <taxon>Chrysomeloidea</taxon>
        <taxon>Chrysomelidae</taxon>
        <taxon>Chrysomelinae</taxon>
        <taxon>Chrysomelini</taxon>
        <taxon>Phaedon</taxon>
    </lineage>
</organism>